<keyword evidence="2" id="KW-1185">Reference proteome</keyword>
<protein>
    <submittedName>
        <fullName evidence="1">Uncharacterized protein</fullName>
    </submittedName>
</protein>
<dbReference type="Proteomes" id="UP000289340">
    <property type="component" value="Chromosome 15"/>
</dbReference>
<name>A0A445GPS1_GLYSO</name>
<dbReference type="AlphaFoldDB" id="A0A445GPS1"/>
<evidence type="ECO:0000313" key="2">
    <source>
        <dbReference type="Proteomes" id="UP000289340"/>
    </source>
</evidence>
<sequence>MPKRVLLELLRRCLLISQLCNKHLVDSTLQLAELTDDTDRYLVDKVQKFSLISLSNLDNADDHQSSFY</sequence>
<proteinExistence type="predicted"/>
<organism evidence="1 2">
    <name type="scientific">Glycine soja</name>
    <name type="common">Wild soybean</name>
    <dbReference type="NCBI Taxonomy" id="3848"/>
    <lineage>
        <taxon>Eukaryota</taxon>
        <taxon>Viridiplantae</taxon>
        <taxon>Streptophyta</taxon>
        <taxon>Embryophyta</taxon>
        <taxon>Tracheophyta</taxon>
        <taxon>Spermatophyta</taxon>
        <taxon>Magnoliopsida</taxon>
        <taxon>eudicotyledons</taxon>
        <taxon>Gunneridae</taxon>
        <taxon>Pentapetalae</taxon>
        <taxon>rosids</taxon>
        <taxon>fabids</taxon>
        <taxon>Fabales</taxon>
        <taxon>Fabaceae</taxon>
        <taxon>Papilionoideae</taxon>
        <taxon>50 kb inversion clade</taxon>
        <taxon>NPAAA clade</taxon>
        <taxon>indigoferoid/millettioid clade</taxon>
        <taxon>Phaseoleae</taxon>
        <taxon>Glycine</taxon>
        <taxon>Glycine subgen. Soja</taxon>
    </lineage>
</organism>
<reference evidence="1 2" key="1">
    <citation type="submission" date="2018-09" db="EMBL/GenBank/DDBJ databases">
        <title>A high-quality reference genome of wild soybean provides a powerful tool to mine soybean genomes.</title>
        <authorList>
            <person name="Xie M."/>
            <person name="Chung C.Y.L."/>
            <person name="Li M.-W."/>
            <person name="Wong F.-L."/>
            <person name="Chan T.-F."/>
            <person name="Lam H.-M."/>
        </authorList>
    </citation>
    <scope>NUCLEOTIDE SEQUENCE [LARGE SCALE GENOMIC DNA]</scope>
    <source>
        <strain evidence="2">cv. W05</strain>
        <tissue evidence="1">Hypocotyl of etiolated seedlings</tissue>
    </source>
</reference>
<evidence type="ECO:0000313" key="1">
    <source>
        <dbReference type="EMBL" id="RZB63232.1"/>
    </source>
</evidence>
<dbReference type="EMBL" id="QZWG01000015">
    <property type="protein sequence ID" value="RZB63232.1"/>
    <property type="molecule type" value="Genomic_DNA"/>
</dbReference>
<accession>A0A445GPS1</accession>
<comment type="caution">
    <text evidence="1">The sequence shown here is derived from an EMBL/GenBank/DDBJ whole genome shotgun (WGS) entry which is preliminary data.</text>
</comment>
<gene>
    <name evidence="1" type="ORF">D0Y65_040057</name>
</gene>
<dbReference type="SMR" id="A0A445GPS1"/>